<accession>A0ABU6XBS1</accession>
<comment type="caution">
    <text evidence="2">The sequence shown here is derived from an EMBL/GenBank/DDBJ whole genome shotgun (WGS) entry which is preliminary data.</text>
</comment>
<sequence>MSPTKGVVAVVVTVPSVEEREMRRERKGMNFSHHRRGAAQSLPCPRKPPLPSRERTDKAMDRRDRGGFFFFVTASSLLDQAASSLIASHSTAAPSVFSSIPFFLLLDASLSVTASSLSLIASSLQLGLVSLQCYCINLLH</sequence>
<name>A0ABU6XBS1_9FABA</name>
<feature type="region of interest" description="Disordered" evidence="1">
    <location>
        <begin position="19"/>
        <end position="58"/>
    </location>
</feature>
<evidence type="ECO:0000256" key="1">
    <source>
        <dbReference type="SAM" id="MobiDB-lite"/>
    </source>
</evidence>
<reference evidence="2 3" key="1">
    <citation type="journal article" date="2023" name="Plants (Basel)">
        <title>Bridging the Gap: Combining Genomics and Transcriptomics Approaches to Understand Stylosanthes scabra, an Orphan Legume from the Brazilian Caatinga.</title>
        <authorList>
            <person name="Ferreira-Neto J.R.C."/>
            <person name="da Silva M.D."/>
            <person name="Binneck E."/>
            <person name="de Melo N.F."/>
            <person name="da Silva R.H."/>
            <person name="de Melo A.L.T.M."/>
            <person name="Pandolfi V."/>
            <person name="Bustamante F.O."/>
            <person name="Brasileiro-Vidal A.C."/>
            <person name="Benko-Iseppon A.M."/>
        </authorList>
    </citation>
    <scope>NUCLEOTIDE SEQUENCE [LARGE SCALE GENOMIC DNA]</scope>
    <source>
        <tissue evidence="2">Leaves</tissue>
    </source>
</reference>
<protein>
    <submittedName>
        <fullName evidence="2">Uncharacterized protein</fullName>
    </submittedName>
</protein>
<proteinExistence type="predicted"/>
<feature type="compositionally biased region" description="Basic and acidic residues" evidence="1">
    <location>
        <begin position="19"/>
        <end position="28"/>
    </location>
</feature>
<gene>
    <name evidence="2" type="ORF">PIB30_033919</name>
</gene>
<evidence type="ECO:0000313" key="2">
    <source>
        <dbReference type="EMBL" id="MED6194999.1"/>
    </source>
</evidence>
<dbReference type="Proteomes" id="UP001341840">
    <property type="component" value="Unassembled WGS sequence"/>
</dbReference>
<organism evidence="2 3">
    <name type="scientific">Stylosanthes scabra</name>
    <dbReference type="NCBI Taxonomy" id="79078"/>
    <lineage>
        <taxon>Eukaryota</taxon>
        <taxon>Viridiplantae</taxon>
        <taxon>Streptophyta</taxon>
        <taxon>Embryophyta</taxon>
        <taxon>Tracheophyta</taxon>
        <taxon>Spermatophyta</taxon>
        <taxon>Magnoliopsida</taxon>
        <taxon>eudicotyledons</taxon>
        <taxon>Gunneridae</taxon>
        <taxon>Pentapetalae</taxon>
        <taxon>rosids</taxon>
        <taxon>fabids</taxon>
        <taxon>Fabales</taxon>
        <taxon>Fabaceae</taxon>
        <taxon>Papilionoideae</taxon>
        <taxon>50 kb inversion clade</taxon>
        <taxon>dalbergioids sensu lato</taxon>
        <taxon>Dalbergieae</taxon>
        <taxon>Pterocarpus clade</taxon>
        <taxon>Stylosanthes</taxon>
    </lineage>
</organism>
<keyword evidence="3" id="KW-1185">Reference proteome</keyword>
<evidence type="ECO:0000313" key="3">
    <source>
        <dbReference type="Proteomes" id="UP001341840"/>
    </source>
</evidence>
<dbReference type="EMBL" id="JASCZI010211604">
    <property type="protein sequence ID" value="MED6194999.1"/>
    <property type="molecule type" value="Genomic_DNA"/>
</dbReference>